<name>A0ABX8UQK8_9BURK</name>
<reference evidence="2 3" key="1">
    <citation type="submission" date="2021-07" db="EMBL/GenBank/DDBJ databases">
        <title>Paraburkholderia edwinii protects Aspergillus sp. from phenazines by acting as a toxin sponge.</title>
        <authorList>
            <person name="Dahlstrom K.M."/>
            <person name="Newman D.K."/>
        </authorList>
    </citation>
    <scope>NUCLEOTIDE SEQUENCE [LARGE SCALE GENOMIC DNA]</scope>
    <source>
        <strain evidence="2 3">Pe01</strain>
    </source>
</reference>
<protein>
    <submittedName>
        <fullName evidence="2">Uncharacterized protein</fullName>
    </submittedName>
</protein>
<feature type="transmembrane region" description="Helical" evidence="1">
    <location>
        <begin position="87"/>
        <end position="106"/>
    </location>
</feature>
<sequence>MPEQITKYPDVTLKVLKGAGAVCGEGAPQKILTQCPAARFCALPTGEICVYGIDEIPTMTQISASDVAAVVAPASQSATAPLVSTSWVTGVVLAAGLLTGFVFGRYGKKR</sequence>
<keyword evidence="1" id="KW-1133">Transmembrane helix</keyword>
<keyword evidence="3" id="KW-1185">Reference proteome</keyword>
<evidence type="ECO:0000313" key="2">
    <source>
        <dbReference type="EMBL" id="QYD69235.1"/>
    </source>
</evidence>
<keyword evidence="1" id="KW-0812">Transmembrane</keyword>
<organism evidence="2 3">
    <name type="scientific">Paraburkholderia edwinii</name>
    <dbReference type="NCBI Taxonomy" id="2861782"/>
    <lineage>
        <taxon>Bacteria</taxon>
        <taxon>Pseudomonadati</taxon>
        <taxon>Pseudomonadota</taxon>
        <taxon>Betaproteobacteria</taxon>
        <taxon>Burkholderiales</taxon>
        <taxon>Burkholderiaceae</taxon>
        <taxon>Paraburkholderia</taxon>
    </lineage>
</organism>
<dbReference type="Proteomes" id="UP000826462">
    <property type="component" value="Chromosome 1"/>
</dbReference>
<gene>
    <name evidence="2" type="ORF">KZJ38_02265</name>
</gene>
<evidence type="ECO:0000256" key="1">
    <source>
        <dbReference type="SAM" id="Phobius"/>
    </source>
</evidence>
<accession>A0ABX8UQK8</accession>
<dbReference type="RefSeq" id="WP_219798602.1">
    <property type="nucleotide sequence ID" value="NZ_CP080095.1"/>
</dbReference>
<proteinExistence type="predicted"/>
<dbReference type="EMBL" id="CP080095">
    <property type="protein sequence ID" value="QYD69235.1"/>
    <property type="molecule type" value="Genomic_DNA"/>
</dbReference>
<evidence type="ECO:0000313" key="3">
    <source>
        <dbReference type="Proteomes" id="UP000826462"/>
    </source>
</evidence>
<keyword evidence="1" id="KW-0472">Membrane</keyword>